<proteinExistence type="predicted"/>
<organism evidence="1 2">
    <name type="scientific">Ceratocystis fimbriata CBS 114723</name>
    <dbReference type="NCBI Taxonomy" id="1035309"/>
    <lineage>
        <taxon>Eukaryota</taxon>
        <taxon>Fungi</taxon>
        <taxon>Dikarya</taxon>
        <taxon>Ascomycota</taxon>
        <taxon>Pezizomycotina</taxon>
        <taxon>Sordariomycetes</taxon>
        <taxon>Hypocreomycetidae</taxon>
        <taxon>Microascales</taxon>
        <taxon>Ceratocystidaceae</taxon>
        <taxon>Ceratocystis</taxon>
    </lineage>
</organism>
<reference evidence="1 2" key="2">
    <citation type="journal article" date="2013" name="IMA Fungus">
        <title>IMA Genome-F 1: Ceratocystis fimbriata: Draft nuclear genome sequence for the plant pathogen, Ceratocystis fimbriata.</title>
        <authorList>
            <person name="Wilken P.M."/>
            <person name="Steenkamp E.T."/>
            <person name="Wingfield M.J."/>
            <person name="de Beer Z.W."/>
            <person name="Wingfield B.D."/>
        </authorList>
    </citation>
    <scope>NUCLEOTIDE SEQUENCE [LARGE SCALE GENOMIC DNA]</scope>
    <source>
        <strain evidence="1 2">CBS 114723</strain>
    </source>
</reference>
<sequence length="131" mass="14343">MPGVPSAEAPKLMPDGMTISSRMLNGATDIAVKKYGSLEEVDNETVSSVITSRSAFGDGNQLRDDISSRRSLFAKPIFEGRSVSHNVPSRRVWSEQVRIPTPQGNDHMNDRRVFTNAEPNKATYSGGFEDA</sequence>
<name>A0A2C5WWK1_9PEZI</name>
<comment type="caution">
    <text evidence="1">The sequence shown here is derived from an EMBL/GenBank/DDBJ whole genome shotgun (WGS) entry which is preliminary data.</text>
</comment>
<keyword evidence="2" id="KW-1185">Reference proteome</keyword>
<dbReference type="AlphaFoldDB" id="A0A2C5WWK1"/>
<evidence type="ECO:0000313" key="2">
    <source>
        <dbReference type="Proteomes" id="UP000222788"/>
    </source>
</evidence>
<protein>
    <submittedName>
        <fullName evidence="1">Uncharacterized protein</fullName>
    </submittedName>
</protein>
<evidence type="ECO:0000313" key="1">
    <source>
        <dbReference type="EMBL" id="PHH50173.1"/>
    </source>
</evidence>
<gene>
    <name evidence="1" type="ORF">CFIMG_007512RA00001</name>
</gene>
<dbReference type="EMBL" id="APWK03000144">
    <property type="protein sequence ID" value="PHH50173.1"/>
    <property type="molecule type" value="Genomic_DNA"/>
</dbReference>
<dbReference type="Proteomes" id="UP000222788">
    <property type="component" value="Unassembled WGS sequence"/>
</dbReference>
<reference evidence="1 2" key="1">
    <citation type="journal article" date="2013" name="Fungal Biol.">
        <title>Analysis of microsatellite markers in the genome of the plant pathogen Ceratocystis fimbriata.</title>
        <authorList>
            <person name="Simpson M.C."/>
            <person name="Wilken P.M."/>
            <person name="Coetzee M.P."/>
            <person name="Wingfield M.J."/>
            <person name="Wingfield B.D."/>
        </authorList>
    </citation>
    <scope>NUCLEOTIDE SEQUENCE [LARGE SCALE GENOMIC DNA]</scope>
    <source>
        <strain evidence="1 2">CBS 114723</strain>
    </source>
</reference>
<accession>A0A2C5WWK1</accession>